<dbReference type="SUPFAM" id="SSF53067">
    <property type="entry name" value="Actin-like ATPase domain"/>
    <property type="match status" value="1"/>
</dbReference>
<dbReference type="Gene3D" id="1.10.10.10">
    <property type="entry name" value="Winged helix-like DNA-binding domain superfamily/Winged helix DNA-binding domain"/>
    <property type="match status" value="1"/>
</dbReference>
<dbReference type="InterPro" id="IPR036390">
    <property type="entry name" value="WH_DNA-bd_sf"/>
</dbReference>
<dbReference type="InterPro" id="IPR049874">
    <property type="entry name" value="ROK_cs"/>
</dbReference>
<dbReference type="RefSeq" id="WP_166331804.1">
    <property type="nucleotide sequence ID" value="NZ_CP049933.1"/>
</dbReference>
<dbReference type="SUPFAM" id="SSF46785">
    <property type="entry name" value="Winged helix' DNA-binding domain"/>
    <property type="match status" value="1"/>
</dbReference>
<comment type="similarity">
    <text evidence="1">Belongs to the ROK (NagC/XylR) family.</text>
</comment>
<sequence length="390" mass="40551">MISRPATTSELRTANEERVVRAIRADGTLSQAEIASRTQLAPPTVSGIVRDLVARGFLRSEEGMGRRGSRVTISQEAGVVAGVDVGHSHLEVSVADLGGNISRSRSIALSPDTGYRKALELANALMDETLLSAGHTREKLRALGLAVPAPIGVNGTLDSGLSPSGWVGADVKREAEAVFHCPTLVDNDANLGALAESTFGAGRGHDDLLYIKLGTGVGGGFVLGGQVYRGGLGIAGELGHFTIDEYGPLCRCGNRGCLEAYVGGSSLLRQYAQVGEAVNIASLVASAVGGDSSARRLIEDAGRHLGKVVSVIVNLLGLSIVVVGGELSEAGDLLLNEVRASLRRNVIAPLDQHVQVLASTVERQASSLGCVLLALDAVEFRAIEPSRRAD</sequence>
<evidence type="ECO:0000256" key="1">
    <source>
        <dbReference type="ARBA" id="ARBA00006479"/>
    </source>
</evidence>
<proteinExistence type="inferred from homology"/>
<dbReference type="Gene3D" id="3.30.420.40">
    <property type="match status" value="2"/>
</dbReference>
<dbReference type="PROSITE" id="PS01125">
    <property type="entry name" value="ROK"/>
    <property type="match status" value="1"/>
</dbReference>
<name>A0ABX6JZ96_9MICO</name>
<dbReference type="InterPro" id="IPR036388">
    <property type="entry name" value="WH-like_DNA-bd_sf"/>
</dbReference>
<gene>
    <name evidence="3" type="ORF">G7066_15045</name>
</gene>
<dbReference type="Proteomes" id="UP000503441">
    <property type="component" value="Chromosome"/>
</dbReference>
<dbReference type="InterPro" id="IPR000600">
    <property type="entry name" value="ROK"/>
</dbReference>
<organism evidence="3 4">
    <name type="scientific">Leucobacter coleopterorum</name>
    <dbReference type="NCBI Taxonomy" id="2714933"/>
    <lineage>
        <taxon>Bacteria</taxon>
        <taxon>Bacillati</taxon>
        <taxon>Actinomycetota</taxon>
        <taxon>Actinomycetes</taxon>
        <taxon>Micrococcales</taxon>
        <taxon>Microbacteriaceae</taxon>
        <taxon>Leucobacter</taxon>
    </lineage>
</organism>
<dbReference type="PANTHER" id="PTHR18964:SF173">
    <property type="entry name" value="GLUCOKINASE"/>
    <property type="match status" value="1"/>
</dbReference>
<keyword evidence="4" id="KW-1185">Reference proteome</keyword>
<dbReference type="EMBL" id="CP049933">
    <property type="protein sequence ID" value="QIM19562.1"/>
    <property type="molecule type" value="Genomic_DNA"/>
</dbReference>
<evidence type="ECO:0000313" key="3">
    <source>
        <dbReference type="EMBL" id="QIM19562.1"/>
    </source>
</evidence>
<evidence type="ECO:0000313" key="4">
    <source>
        <dbReference type="Proteomes" id="UP000503441"/>
    </source>
</evidence>
<protein>
    <submittedName>
        <fullName evidence="3">ROK family transcriptional regulator</fullName>
    </submittedName>
</protein>
<dbReference type="InterPro" id="IPR000835">
    <property type="entry name" value="HTH_MarR-typ"/>
</dbReference>
<dbReference type="Pfam" id="PF00480">
    <property type="entry name" value="ROK"/>
    <property type="match status" value="1"/>
</dbReference>
<evidence type="ECO:0000259" key="2">
    <source>
        <dbReference type="Pfam" id="PF12802"/>
    </source>
</evidence>
<reference evidence="3 4" key="1">
    <citation type="submission" date="2020-03" db="EMBL/GenBank/DDBJ databases">
        <title>Leucobacter sp. nov., isolated from beetles.</title>
        <authorList>
            <person name="Hyun D.-W."/>
            <person name="Bae J.-W."/>
        </authorList>
    </citation>
    <scope>NUCLEOTIDE SEQUENCE [LARGE SCALE GENOMIC DNA]</scope>
    <source>
        <strain evidence="3 4">HDW9A</strain>
    </source>
</reference>
<feature type="domain" description="HTH marR-type" evidence="2">
    <location>
        <begin position="18"/>
        <end position="66"/>
    </location>
</feature>
<accession>A0ABX6JZ96</accession>
<dbReference type="Pfam" id="PF12802">
    <property type="entry name" value="MarR_2"/>
    <property type="match status" value="1"/>
</dbReference>
<dbReference type="InterPro" id="IPR043129">
    <property type="entry name" value="ATPase_NBD"/>
</dbReference>
<dbReference type="PANTHER" id="PTHR18964">
    <property type="entry name" value="ROK (REPRESSOR, ORF, KINASE) FAMILY"/>
    <property type="match status" value="1"/>
</dbReference>